<evidence type="ECO:0000256" key="2">
    <source>
        <dbReference type="ARBA" id="ARBA00023242"/>
    </source>
</evidence>
<organism evidence="5 6">
    <name type="scientific">Ceratobasidium theobromae</name>
    <dbReference type="NCBI Taxonomy" id="1582974"/>
    <lineage>
        <taxon>Eukaryota</taxon>
        <taxon>Fungi</taxon>
        <taxon>Dikarya</taxon>
        <taxon>Basidiomycota</taxon>
        <taxon>Agaricomycotina</taxon>
        <taxon>Agaricomycetes</taxon>
        <taxon>Cantharellales</taxon>
        <taxon>Ceratobasidiaceae</taxon>
        <taxon>Ceratobasidium</taxon>
    </lineage>
</organism>
<feature type="compositionally biased region" description="Low complexity" evidence="3">
    <location>
        <begin position="1502"/>
        <end position="1524"/>
    </location>
</feature>
<name>A0A5N5QVA5_9AGAM</name>
<feature type="region of interest" description="Disordered" evidence="3">
    <location>
        <begin position="1274"/>
        <end position="1380"/>
    </location>
</feature>
<dbReference type="InterPro" id="IPR044861">
    <property type="entry name" value="IPNS-like_FE2OG_OXY"/>
</dbReference>
<comment type="caution">
    <text evidence="5">The sequence shown here is derived from an EMBL/GenBank/DDBJ whole genome shotgun (WGS) entry which is preliminary data.</text>
</comment>
<evidence type="ECO:0000256" key="3">
    <source>
        <dbReference type="SAM" id="MobiDB-lite"/>
    </source>
</evidence>
<dbReference type="InterPro" id="IPR011993">
    <property type="entry name" value="PH-like_dom_sf"/>
</dbReference>
<feature type="compositionally biased region" description="Low complexity" evidence="3">
    <location>
        <begin position="1349"/>
        <end position="1374"/>
    </location>
</feature>
<proteinExistence type="predicted"/>
<dbReference type="InterPro" id="IPR027443">
    <property type="entry name" value="IPNS-like_sf"/>
</dbReference>
<dbReference type="InterPro" id="IPR026992">
    <property type="entry name" value="DIOX_N"/>
</dbReference>
<dbReference type="Proteomes" id="UP000383932">
    <property type="component" value="Unassembled WGS sequence"/>
</dbReference>
<dbReference type="Pfam" id="PF04802">
    <property type="entry name" value="PP4R3"/>
    <property type="match status" value="1"/>
</dbReference>
<protein>
    <submittedName>
        <fullName evidence="5">Serine/threonine-protein phosphatase 4 regulatory subunit 3</fullName>
    </submittedName>
</protein>
<evidence type="ECO:0000313" key="5">
    <source>
        <dbReference type="EMBL" id="KAB5595549.1"/>
    </source>
</evidence>
<comment type="subcellular location">
    <subcellularLocation>
        <location evidence="1">Nucleus</location>
    </subcellularLocation>
</comment>
<dbReference type="InterPro" id="IPR005123">
    <property type="entry name" value="Oxoglu/Fe-dep_dioxygenase_dom"/>
</dbReference>
<feature type="compositionally biased region" description="Low complexity" evidence="3">
    <location>
        <begin position="1288"/>
        <end position="1301"/>
    </location>
</feature>
<dbReference type="GO" id="GO:0005654">
    <property type="term" value="C:nucleoplasm"/>
    <property type="evidence" value="ECO:0007669"/>
    <property type="project" value="TreeGrafter"/>
</dbReference>
<dbReference type="Gene3D" id="2.60.120.330">
    <property type="entry name" value="B-lactam Antibiotic, Isopenicillin N Synthase, Chain"/>
    <property type="match status" value="1"/>
</dbReference>
<dbReference type="GO" id="GO:0030289">
    <property type="term" value="C:protein phosphatase 4 complex"/>
    <property type="evidence" value="ECO:0007669"/>
    <property type="project" value="TreeGrafter"/>
</dbReference>
<dbReference type="Pfam" id="PF22972">
    <property type="entry name" value="EVH1_PP4R3"/>
    <property type="match status" value="1"/>
</dbReference>
<dbReference type="Pfam" id="PF03171">
    <property type="entry name" value="2OG-FeII_Oxy"/>
    <property type="match status" value="1"/>
</dbReference>
<dbReference type="PROSITE" id="PS51471">
    <property type="entry name" value="FE2OG_OXY"/>
    <property type="match status" value="1"/>
</dbReference>
<dbReference type="EMBL" id="SSOP01000008">
    <property type="protein sequence ID" value="KAB5595549.1"/>
    <property type="molecule type" value="Genomic_DNA"/>
</dbReference>
<feature type="region of interest" description="Disordered" evidence="3">
    <location>
        <begin position="1457"/>
        <end position="1485"/>
    </location>
</feature>
<sequence>MDPVHPYIKLRVGESATCILLDQMASSDIPSIDFSQQPDPRDVSAAISSLGFLFIKNGGTPTQDLVQQMFTLSKEFFEGEALEEKEKVSITVQNRGWVRNRQEALDQKGHPAGDIKEQVVFAFRLPWYLLAVQGVQPRHIHGRWTARATAAAHARQTYSNHFSIHEGLPRAFHATSPVFCANTPNYFTSRHEYDSQQSSILRLLYYPPSDIPDDQRQDEIRAGAHSDYGSLTLLFQVGCPDQVHGTRLITMQKSVGGLEIKLPNGKWLSAPVVDDAVLVNIGDLFDFWTGGRYTSTVHRVALPRGQEASQGRYSIAYFLHPADNVHLSRIPIGGEQAHGGTGVFERFGVGADEEMTAREWLDRRLAATYKNRVDVEKGRDCLRLTTPPNLASAMDGALHDADQAGPSSPRAPSPSPDALHIDPYPLDLPELDMDHQLPHGLRTTVSPSELHSLSPHQISIDTDTRQMHQDVLDDGLGIGVDAHMGEGEDDWAPADEWSTAEMRRVKVYELKGACWNDRGTGMCSADYDETTEKAVIIVKSEFTDAELLRCEIRAQDVYQRQQGEQGDLGQTLIVWTEPDGTDFALSFQDLDGCGEIWDFIQEVQRHLRGKQDPTSSSPPSTPKMSLERRVAQSFMHAGQIPTPDFNTIGDIDRAIKFLSKNPAVKEKICETLVYQKFICSLIDLFCEAERAEYLVHLHALCRIMQTIIMLNEHPMYEHMLSDEIFPGVLGMLEYDPEFPEHKASYREFLSSVAHYREAVPIRDGVVRKKIHQTYRLLFLKDVVLARMLDDPTFNILNSFIIFNQMDIVTHFQHEETLLPRMFSAFPQLTVKDGKPVLEIQEDPSNVPPLPDAQPQLNGAGGSSPGSVTIPDYSFISPDPDTRRKDIIRMTHQLCATAKNVQVTTRFALYRLLVDRGVLYAIQWAFSVHNPTPDMVSVQHLCGDILLNVMEYDPHGVRQNVLHHADAGVRTLLEQMIMTMGTTRDLALRGQIADAIRVLLEVQGAGSDISAAERPTAAAAAKAAMGRREDPATEKFLQYFYEQCIISLYKPILALPDFTSLQGGPLNAQRDHTTQFLFLCDLLSNFVLQHGHRCQFYICASNIALKLASLLSSREKHVRLAALRVFRACFRTPNQFVTRHLIKQDVILPIIELTARESRRDNMLSSTCQEFFEYIRRENLRLVIDYMMDKHEARVRELAKHPMVGMRFAGIILRWEQNHEEPPPTESVANSTNGNSTRRWGSGRHMDAEEEDYFNSADDETVEVPLKWAPVQIPPMNTLKRKRRGASLGARGRTSSDGSGSTPAFQPIKPPSAGLLGLADYDEEEDDLGAATEPSADSGALPFPGVLSPSPMSIDATSPSSSSSSPKESSPGAAPGVDRKLTRSAAFIADSATAARLAEMQTDDSDDQPDVFPSLLEGGPPPLAQLRAEKRRREEEEDELLALYSNGKRAMSVDSIKASAGSSSSAVSDAEEETFPLGGKLTGGAESGAKKIKLSLGKGAAAVAAGSTSSLQTPAPSASSSTTPPMDSGGG</sequence>
<keyword evidence="2" id="KW-0539">Nucleus</keyword>
<dbReference type="PANTHER" id="PTHR23318">
    <property type="entry name" value="ATP SYNTHASE GAMMA-RELATED"/>
    <property type="match status" value="1"/>
</dbReference>
<dbReference type="InterPro" id="IPR055236">
    <property type="entry name" value="EVH1_PP4R3"/>
</dbReference>
<dbReference type="SUPFAM" id="SSF51197">
    <property type="entry name" value="Clavaminate synthase-like"/>
    <property type="match status" value="1"/>
</dbReference>
<dbReference type="InterPro" id="IPR006887">
    <property type="entry name" value="P4R3-like_central_dom"/>
</dbReference>
<feature type="region of interest" description="Disordered" evidence="3">
    <location>
        <begin position="1502"/>
        <end position="1530"/>
    </location>
</feature>
<accession>A0A5N5QVA5</accession>
<gene>
    <name evidence="5" type="ORF">CTheo_1010</name>
</gene>
<feature type="compositionally biased region" description="Polar residues" evidence="3">
    <location>
        <begin position="1226"/>
        <end position="1238"/>
    </location>
</feature>
<feature type="domain" description="Fe2OG dioxygenase" evidence="4">
    <location>
        <begin position="196"/>
        <end position="321"/>
    </location>
</feature>
<evidence type="ECO:0000259" key="4">
    <source>
        <dbReference type="PROSITE" id="PS51471"/>
    </source>
</evidence>
<dbReference type="Pfam" id="PF14226">
    <property type="entry name" value="DIOX_N"/>
    <property type="match status" value="1"/>
</dbReference>
<keyword evidence="6" id="KW-1185">Reference proteome</keyword>
<feature type="region of interest" description="Disordered" evidence="3">
    <location>
        <begin position="839"/>
        <end position="865"/>
    </location>
</feature>
<dbReference type="SUPFAM" id="SSF50729">
    <property type="entry name" value="PH domain-like"/>
    <property type="match status" value="1"/>
</dbReference>
<feature type="region of interest" description="Disordered" evidence="3">
    <location>
        <begin position="399"/>
        <end position="418"/>
    </location>
</feature>
<dbReference type="GO" id="GO:0072542">
    <property type="term" value="F:protein phosphatase activator activity"/>
    <property type="evidence" value="ECO:0007669"/>
    <property type="project" value="TreeGrafter"/>
</dbReference>
<dbReference type="GO" id="GO:0006974">
    <property type="term" value="P:DNA damage response"/>
    <property type="evidence" value="ECO:0007669"/>
    <property type="project" value="TreeGrafter"/>
</dbReference>
<evidence type="ECO:0000256" key="1">
    <source>
        <dbReference type="ARBA" id="ARBA00004123"/>
    </source>
</evidence>
<reference evidence="5 6" key="1">
    <citation type="journal article" date="2019" name="Fungal Biol. Biotechnol.">
        <title>Draft genome sequence of fastidious pathogen Ceratobasidium theobromae, which causes vascular-streak dieback in Theobroma cacao.</title>
        <authorList>
            <person name="Ali S.S."/>
            <person name="Asman A."/>
            <person name="Shao J."/>
            <person name="Firmansyah A.P."/>
            <person name="Susilo A.W."/>
            <person name="Rosmana A."/>
            <person name="McMahon P."/>
            <person name="Junaid M."/>
            <person name="Guest D."/>
            <person name="Kheng T.Y."/>
            <person name="Meinhardt L.W."/>
            <person name="Bailey B.A."/>
        </authorList>
    </citation>
    <scope>NUCLEOTIDE SEQUENCE [LARGE SCALE GENOMIC DNA]</scope>
    <source>
        <strain evidence="5 6">CT2</strain>
    </source>
</reference>
<dbReference type="InterPro" id="IPR016024">
    <property type="entry name" value="ARM-type_fold"/>
</dbReference>
<dbReference type="InterPro" id="IPR051137">
    <property type="entry name" value="PP4R3-like"/>
</dbReference>
<feature type="region of interest" description="Disordered" evidence="3">
    <location>
        <begin position="1396"/>
        <end position="1436"/>
    </location>
</feature>
<feature type="region of interest" description="Disordered" evidence="3">
    <location>
        <begin position="1219"/>
        <end position="1244"/>
    </location>
</feature>
<dbReference type="PANTHER" id="PTHR23318:SF0">
    <property type="entry name" value="SERINE_THREONINE-PROTEIN PHOSPHATASE 4 REGULATORY SUBUNIT 3"/>
    <property type="match status" value="1"/>
</dbReference>
<dbReference type="Gene3D" id="2.30.29.30">
    <property type="entry name" value="Pleckstrin-homology domain (PH domain)/Phosphotyrosine-binding domain (PTB)"/>
    <property type="match status" value="1"/>
</dbReference>
<feature type="compositionally biased region" description="Low complexity" evidence="3">
    <location>
        <begin position="1457"/>
        <end position="1467"/>
    </location>
</feature>
<dbReference type="OrthoDB" id="27483at2759"/>
<evidence type="ECO:0000313" key="6">
    <source>
        <dbReference type="Proteomes" id="UP000383932"/>
    </source>
</evidence>
<dbReference type="SUPFAM" id="SSF48371">
    <property type="entry name" value="ARM repeat"/>
    <property type="match status" value="1"/>
</dbReference>